<organism evidence="1 2">
    <name type="scientific">Blepharisma stoltei</name>
    <dbReference type="NCBI Taxonomy" id="1481888"/>
    <lineage>
        <taxon>Eukaryota</taxon>
        <taxon>Sar</taxon>
        <taxon>Alveolata</taxon>
        <taxon>Ciliophora</taxon>
        <taxon>Postciliodesmatophora</taxon>
        <taxon>Heterotrichea</taxon>
        <taxon>Heterotrichida</taxon>
        <taxon>Blepharismidae</taxon>
        <taxon>Blepharisma</taxon>
    </lineage>
</organism>
<dbReference type="AlphaFoldDB" id="A0AAU9I5C1"/>
<comment type="caution">
    <text evidence="1">The sequence shown here is derived from an EMBL/GenBank/DDBJ whole genome shotgun (WGS) entry which is preliminary data.</text>
</comment>
<evidence type="ECO:0000313" key="2">
    <source>
        <dbReference type="Proteomes" id="UP001162131"/>
    </source>
</evidence>
<evidence type="ECO:0000313" key="1">
    <source>
        <dbReference type="EMBL" id="CAG9310309.1"/>
    </source>
</evidence>
<dbReference type="Proteomes" id="UP001162131">
    <property type="component" value="Unassembled WGS sequence"/>
</dbReference>
<dbReference type="EMBL" id="CAJZBQ010000002">
    <property type="protein sequence ID" value="CAG9310309.1"/>
    <property type="molecule type" value="Genomic_DNA"/>
</dbReference>
<proteinExistence type="predicted"/>
<name>A0AAU9I5C1_9CILI</name>
<protein>
    <submittedName>
        <fullName evidence="1">Uncharacterized protein</fullName>
    </submittedName>
</protein>
<reference evidence="1" key="1">
    <citation type="submission" date="2021-09" db="EMBL/GenBank/DDBJ databases">
        <authorList>
            <consortium name="AG Swart"/>
            <person name="Singh M."/>
            <person name="Singh A."/>
            <person name="Seah K."/>
            <person name="Emmerich C."/>
        </authorList>
    </citation>
    <scope>NUCLEOTIDE SEQUENCE</scope>
    <source>
        <strain evidence="1">ATCC30299</strain>
    </source>
</reference>
<sequence length="89" mass="11009">MNFFKKKYFKKKKNSAKFLLLKVQRKTMRHKNQSQAIKKAYAKMMNIDKSQELIFTPPFKLEQKILFQLKRIFFLKKHYLKIFLHKKIL</sequence>
<gene>
    <name evidence="1" type="ORF">BSTOLATCC_MIC1625</name>
</gene>
<keyword evidence="2" id="KW-1185">Reference proteome</keyword>
<accession>A0AAU9I5C1</accession>